<dbReference type="AlphaFoldDB" id="A0A645BJK6"/>
<dbReference type="Pfam" id="PF00639">
    <property type="entry name" value="Rotamase"/>
    <property type="match status" value="1"/>
</dbReference>
<dbReference type="EMBL" id="VSSQ01020431">
    <property type="protein sequence ID" value="MPM65278.1"/>
    <property type="molecule type" value="Genomic_DNA"/>
</dbReference>
<dbReference type="InterPro" id="IPR050245">
    <property type="entry name" value="PrsA_foldase"/>
</dbReference>
<gene>
    <name evidence="2" type="primary">prsA_15</name>
    <name evidence="2" type="ORF">SDC9_112173</name>
</gene>
<dbReference type="Gene3D" id="3.10.50.40">
    <property type="match status" value="1"/>
</dbReference>
<evidence type="ECO:0000259" key="1">
    <source>
        <dbReference type="PROSITE" id="PS50198"/>
    </source>
</evidence>
<dbReference type="PANTHER" id="PTHR47245:SF2">
    <property type="entry name" value="PEPTIDYL-PROLYL CIS-TRANS ISOMERASE HP_0175-RELATED"/>
    <property type="match status" value="1"/>
</dbReference>
<dbReference type="EC" id="5.2.1.8" evidence="2"/>
<dbReference type="GO" id="GO:0003755">
    <property type="term" value="F:peptidyl-prolyl cis-trans isomerase activity"/>
    <property type="evidence" value="ECO:0007669"/>
    <property type="project" value="UniProtKB-EC"/>
</dbReference>
<organism evidence="2">
    <name type="scientific">bioreactor metagenome</name>
    <dbReference type="NCBI Taxonomy" id="1076179"/>
    <lineage>
        <taxon>unclassified sequences</taxon>
        <taxon>metagenomes</taxon>
        <taxon>ecological metagenomes</taxon>
    </lineage>
</organism>
<name>A0A645BJK6_9ZZZZ</name>
<dbReference type="InterPro" id="IPR046357">
    <property type="entry name" value="PPIase_dom_sf"/>
</dbReference>
<dbReference type="SUPFAM" id="SSF54534">
    <property type="entry name" value="FKBP-like"/>
    <property type="match status" value="1"/>
</dbReference>
<dbReference type="SUPFAM" id="SSF109998">
    <property type="entry name" value="Triger factor/SurA peptide-binding domain-like"/>
    <property type="match status" value="1"/>
</dbReference>
<dbReference type="InterPro" id="IPR027304">
    <property type="entry name" value="Trigger_fact/SurA_dom_sf"/>
</dbReference>
<sequence>MDGTPVRTDEYLFWLGQTISYMDQYNKAIGAGELDWESDMAGTTLKEFCLNDAMETAKLYALIDKKATELNVAMTAEQEAELQTSLADTIEQMGGEEAFYNQLSRSGLTREAFEHFNKVSYLYEGLQEHFFGAGGEKEPTDARMAEYIAESDLLGAKHILLLTVDMTNRDATTGEYAKLDDATIAQKRTTAEDLLEQLRASDDPQTLFDSLMKQYSEDSGLAANPNGYSFSAGEMVPAFESATRLLEIGQISDIVESSYGYHIILRTNPDSQELREQYISDGMNTMIDGWVTAATVETTDEYAKLDPKAFYEKLLAHQAELDSQNQAESSPAPTN</sequence>
<evidence type="ECO:0000313" key="2">
    <source>
        <dbReference type="EMBL" id="MPM65278.1"/>
    </source>
</evidence>
<protein>
    <submittedName>
        <fullName evidence="2">Foldase protein PrsA</fullName>
        <ecNumber evidence="2">5.2.1.8</ecNumber>
    </submittedName>
</protein>
<dbReference type="PROSITE" id="PS50198">
    <property type="entry name" value="PPIC_PPIASE_2"/>
    <property type="match status" value="1"/>
</dbReference>
<reference evidence="2" key="1">
    <citation type="submission" date="2019-08" db="EMBL/GenBank/DDBJ databases">
        <authorList>
            <person name="Kucharzyk K."/>
            <person name="Murdoch R.W."/>
            <person name="Higgins S."/>
            <person name="Loffler F."/>
        </authorList>
    </citation>
    <scope>NUCLEOTIDE SEQUENCE</scope>
</reference>
<proteinExistence type="predicted"/>
<dbReference type="PANTHER" id="PTHR47245">
    <property type="entry name" value="PEPTIDYLPROLYL ISOMERASE"/>
    <property type="match status" value="1"/>
</dbReference>
<feature type="domain" description="PpiC" evidence="1">
    <location>
        <begin position="151"/>
        <end position="268"/>
    </location>
</feature>
<dbReference type="InterPro" id="IPR000297">
    <property type="entry name" value="PPIase_PpiC"/>
</dbReference>
<keyword evidence="2" id="KW-0413">Isomerase</keyword>
<comment type="caution">
    <text evidence="2">The sequence shown here is derived from an EMBL/GenBank/DDBJ whole genome shotgun (WGS) entry which is preliminary data.</text>
</comment>
<accession>A0A645BJK6</accession>